<reference evidence="2 3" key="1">
    <citation type="journal article" date="2019" name="Int. J. Syst. Evol. Microbiol.">
        <title>The Global Catalogue of Microorganisms (GCM) 10K type strain sequencing project: providing services to taxonomists for standard genome sequencing and annotation.</title>
        <authorList>
            <consortium name="The Broad Institute Genomics Platform"/>
            <consortium name="The Broad Institute Genome Sequencing Center for Infectious Disease"/>
            <person name="Wu L."/>
            <person name="Ma J."/>
        </authorList>
    </citation>
    <scope>NUCLEOTIDE SEQUENCE [LARGE SCALE GENOMIC DNA]</scope>
    <source>
        <strain evidence="2 3">JCM 3272</strain>
    </source>
</reference>
<dbReference type="Proteomes" id="UP001501444">
    <property type="component" value="Unassembled WGS sequence"/>
</dbReference>
<dbReference type="PANTHER" id="PTHR43194">
    <property type="entry name" value="HYDROLASE ALPHA/BETA FOLD FAMILY"/>
    <property type="match status" value="1"/>
</dbReference>
<organism evidence="2 3">
    <name type="scientific">Dactylosporangium salmoneum</name>
    <dbReference type="NCBI Taxonomy" id="53361"/>
    <lineage>
        <taxon>Bacteria</taxon>
        <taxon>Bacillati</taxon>
        <taxon>Actinomycetota</taxon>
        <taxon>Actinomycetes</taxon>
        <taxon>Micromonosporales</taxon>
        <taxon>Micromonosporaceae</taxon>
        <taxon>Dactylosporangium</taxon>
    </lineage>
</organism>
<feature type="domain" description="AB hydrolase-1" evidence="1">
    <location>
        <begin position="13"/>
        <end position="108"/>
    </location>
</feature>
<keyword evidence="2" id="KW-0378">Hydrolase</keyword>
<dbReference type="PRINTS" id="PR00111">
    <property type="entry name" value="ABHYDROLASE"/>
</dbReference>
<evidence type="ECO:0000313" key="2">
    <source>
        <dbReference type="EMBL" id="GAA2391012.1"/>
    </source>
</evidence>
<protein>
    <submittedName>
        <fullName evidence="2">Alpha/beta hydrolase</fullName>
    </submittedName>
</protein>
<dbReference type="GO" id="GO:0016787">
    <property type="term" value="F:hydrolase activity"/>
    <property type="evidence" value="ECO:0007669"/>
    <property type="project" value="UniProtKB-KW"/>
</dbReference>
<dbReference type="Gene3D" id="3.40.50.1820">
    <property type="entry name" value="alpha/beta hydrolase"/>
    <property type="match status" value="1"/>
</dbReference>
<dbReference type="SUPFAM" id="SSF53474">
    <property type="entry name" value="alpha/beta-Hydrolases"/>
    <property type="match status" value="1"/>
</dbReference>
<name>A0ABN3HYZ5_9ACTN</name>
<dbReference type="InterPro" id="IPR029058">
    <property type="entry name" value="AB_hydrolase_fold"/>
</dbReference>
<dbReference type="RefSeq" id="WP_344620102.1">
    <property type="nucleotide sequence ID" value="NZ_BAAARV010000123.1"/>
</dbReference>
<proteinExistence type="predicted"/>
<dbReference type="Pfam" id="PF00561">
    <property type="entry name" value="Abhydrolase_1"/>
    <property type="match status" value="1"/>
</dbReference>
<evidence type="ECO:0000313" key="3">
    <source>
        <dbReference type="Proteomes" id="UP001501444"/>
    </source>
</evidence>
<accession>A0ABN3HYZ5</accession>
<comment type="caution">
    <text evidence="2">The sequence shown here is derived from an EMBL/GenBank/DDBJ whole genome shotgun (WGS) entry which is preliminary data.</text>
</comment>
<sequence length="226" mass="23739">MRLARNDSGAGAPMVLLHGGGSGRGTWDAFTREAEGYRVVAPDLRGHGESPRCSAYTLGNHADDVLELLDELALGPVVLVGHSLGGHVASVIAQREPGRVARLVLEDPPVPPRDGPAGGFSRAKLALSALTMGLRRRRFDRVALTSAIEQLREPDPGWWAGLGRIAAPTLVLSGGPKSHIPPVRLEELAAAVPGARLATIAVGHRIHSLAPRPFAAAVKGFLRETG</sequence>
<dbReference type="InterPro" id="IPR000073">
    <property type="entry name" value="AB_hydrolase_1"/>
</dbReference>
<dbReference type="InterPro" id="IPR050228">
    <property type="entry name" value="Carboxylesterase_BioH"/>
</dbReference>
<gene>
    <name evidence="2" type="ORF">GCM10010170_103170</name>
</gene>
<dbReference type="EMBL" id="BAAARV010000123">
    <property type="protein sequence ID" value="GAA2391012.1"/>
    <property type="molecule type" value="Genomic_DNA"/>
</dbReference>
<keyword evidence="3" id="KW-1185">Reference proteome</keyword>
<evidence type="ECO:0000259" key="1">
    <source>
        <dbReference type="Pfam" id="PF00561"/>
    </source>
</evidence>
<dbReference type="PANTHER" id="PTHR43194:SF2">
    <property type="entry name" value="PEROXISOMAL MEMBRANE PROTEIN LPX1"/>
    <property type="match status" value="1"/>
</dbReference>